<dbReference type="FunFam" id="2.30.38.10:FF:000001">
    <property type="entry name" value="Non-ribosomal peptide synthetase PvdI"/>
    <property type="match status" value="1"/>
</dbReference>
<dbReference type="GO" id="GO:0005829">
    <property type="term" value="C:cytosol"/>
    <property type="evidence" value="ECO:0007669"/>
    <property type="project" value="TreeGrafter"/>
</dbReference>
<dbReference type="AlphaFoldDB" id="A0A7D7LB14"/>
<dbReference type="Proteomes" id="UP000514713">
    <property type="component" value="Chromosome"/>
</dbReference>
<evidence type="ECO:0000313" key="7">
    <source>
        <dbReference type="Proteomes" id="UP000514713"/>
    </source>
</evidence>
<dbReference type="SMART" id="SM01294">
    <property type="entry name" value="PKS_PP_betabranch"/>
    <property type="match status" value="1"/>
</dbReference>
<dbReference type="InterPro" id="IPR045851">
    <property type="entry name" value="AMP-bd_C_sf"/>
</dbReference>
<proteinExistence type="predicted"/>
<dbReference type="SUPFAM" id="SSF56801">
    <property type="entry name" value="Acetyl-CoA synthetase-like"/>
    <property type="match status" value="1"/>
</dbReference>
<name>A0A7D7LB14_9NOSO</name>
<dbReference type="InterPro" id="IPR000873">
    <property type="entry name" value="AMP-dep_synth/lig_dom"/>
</dbReference>
<accession>A0A7D7LB14</accession>
<keyword evidence="2" id="KW-0596">Phosphopantetheine</keyword>
<dbReference type="InterPro" id="IPR036736">
    <property type="entry name" value="ACP-like_sf"/>
</dbReference>
<feature type="region of interest" description="Disordered" evidence="4">
    <location>
        <begin position="642"/>
        <end position="678"/>
    </location>
</feature>
<evidence type="ECO:0000259" key="5">
    <source>
        <dbReference type="PROSITE" id="PS50075"/>
    </source>
</evidence>
<dbReference type="SUPFAM" id="SSF47336">
    <property type="entry name" value="ACP-like"/>
    <property type="match status" value="1"/>
</dbReference>
<dbReference type="PANTHER" id="PTHR45527:SF14">
    <property type="entry name" value="PLIPASTATIN SYNTHASE SUBUNIT B"/>
    <property type="match status" value="1"/>
</dbReference>
<dbReference type="FunFam" id="3.30.300.30:FF:000010">
    <property type="entry name" value="Enterobactin synthetase component F"/>
    <property type="match status" value="1"/>
</dbReference>
<dbReference type="KEGG" id="ned:HUN01_08570"/>
<dbReference type="EMBL" id="CP054698">
    <property type="protein sequence ID" value="QMS87628.1"/>
    <property type="molecule type" value="Genomic_DNA"/>
</dbReference>
<dbReference type="Gene3D" id="3.40.50.980">
    <property type="match status" value="2"/>
</dbReference>
<dbReference type="SMART" id="SM00823">
    <property type="entry name" value="PKS_PP"/>
    <property type="match status" value="1"/>
</dbReference>
<dbReference type="Pfam" id="PF00550">
    <property type="entry name" value="PP-binding"/>
    <property type="match status" value="1"/>
</dbReference>
<comment type="cofactor">
    <cofactor evidence="1">
        <name>pantetheine 4'-phosphate</name>
        <dbReference type="ChEBI" id="CHEBI:47942"/>
    </cofactor>
</comment>
<dbReference type="Gene3D" id="3.30.300.30">
    <property type="match status" value="1"/>
</dbReference>
<dbReference type="RefSeq" id="WP_181930910.1">
    <property type="nucleotide sequence ID" value="NZ_CP054698.1"/>
</dbReference>
<sequence length="678" mass="75816">MKSITDSLAQNKNKLLATECQPLLSENNLELDNFKLPILKESEKYLLNEWNNTQTNYPQQGCIHQLFEAQVEKTPDAVALIFNNQHLTYRDLNSRANQLAQHLQSLGVGTEILVGICIERSLEMVIALLAILKAGGAYVPLDPGYPQERLAFMLSDTQVSILLTQKELVAKLPTHTAFVICLDTDWNTIAQNKKENLSTSVTADNLAYVMYTSGSTGTPKGVSVIHRGVVRLVKETNYAHLTAEEIILQLAPISFDASTFEIWGCLLNGGQLIIYPPHTPSLEELGQIIQQYQVTTLWLTAGLFHLIVDEKIDALKSLRQLLAGGDVLSVPHVQKFLQTVDNCQLINGYGPTENTTFTCCHPITAPLQSDVSIPIGRPIANTQVYILDKNLQPVSIGEAGELYIGGDGLARGYLNRPDLTAEKFIFHSFDSNLETRLYKTGDLARYLPDGKIEFLGRIDNQVKIRGFRIELGEIEREIAQHPDVREIVVLARQDETGEKQLTAYIVPQYNSGYTHNKLRGFLQQRLPNYMMPSAFVMLESLPLTANGKVDRHKLPAPSRERPQLEQAYIAPQTDLERLLAGILSELLKIDRVGIDDNFFDLGATSISILQVAARVQQELGIDLSAVKLFQYSTIGSLANYLHSNQNSQPSSDKLQNRAQRQQAARTRRRNHQQGVKQW</sequence>
<gene>
    <name evidence="6" type="ORF">HUN01_08570</name>
</gene>
<evidence type="ECO:0000256" key="3">
    <source>
        <dbReference type="ARBA" id="ARBA00022553"/>
    </source>
</evidence>
<evidence type="ECO:0000256" key="2">
    <source>
        <dbReference type="ARBA" id="ARBA00022450"/>
    </source>
</evidence>
<dbReference type="InterPro" id="IPR020845">
    <property type="entry name" value="AMP-binding_CS"/>
</dbReference>
<reference evidence="7" key="1">
    <citation type="submission" date="2020-06" db="EMBL/GenBank/DDBJ databases">
        <title>Nostoc edaphicum CCNP1411 genome.</title>
        <authorList>
            <person name="Fidor A."/>
            <person name="Grabski M."/>
            <person name="Gawor J."/>
            <person name="Gromadka R."/>
            <person name="Wegrzyn G."/>
            <person name="Mazur-Marzec H."/>
        </authorList>
    </citation>
    <scope>NUCLEOTIDE SEQUENCE [LARGE SCALE GENOMIC DNA]</scope>
    <source>
        <strain evidence="7">CCNP1411</strain>
    </source>
</reference>
<dbReference type="CDD" id="cd12117">
    <property type="entry name" value="A_NRPS_Srf_like"/>
    <property type="match status" value="1"/>
</dbReference>
<dbReference type="Pfam" id="PF13193">
    <property type="entry name" value="AMP-binding_C"/>
    <property type="match status" value="1"/>
</dbReference>
<feature type="domain" description="Carrier" evidence="5">
    <location>
        <begin position="570"/>
        <end position="645"/>
    </location>
</feature>
<feature type="compositionally biased region" description="Polar residues" evidence="4">
    <location>
        <begin position="642"/>
        <end position="653"/>
    </location>
</feature>
<dbReference type="GO" id="GO:0031177">
    <property type="term" value="F:phosphopantetheine binding"/>
    <property type="evidence" value="ECO:0007669"/>
    <property type="project" value="InterPro"/>
</dbReference>
<dbReference type="NCBIfam" id="TIGR01733">
    <property type="entry name" value="AA-adenyl-dom"/>
    <property type="match status" value="1"/>
</dbReference>
<dbReference type="InterPro" id="IPR010071">
    <property type="entry name" value="AA_adenyl_dom"/>
</dbReference>
<keyword evidence="7" id="KW-1185">Reference proteome</keyword>
<evidence type="ECO:0000313" key="6">
    <source>
        <dbReference type="EMBL" id="QMS87628.1"/>
    </source>
</evidence>
<dbReference type="FunFam" id="3.40.50.12780:FF:000012">
    <property type="entry name" value="Non-ribosomal peptide synthetase"/>
    <property type="match status" value="1"/>
</dbReference>
<dbReference type="FunFam" id="3.40.50.980:FF:000001">
    <property type="entry name" value="Non-ribosomal peptide synthetase"/>
    <property type="match status" value="1"/>
</dbReference>
<protein>
    <submittedName>
        <fullName evidence="6">Non-ribosomal peptide synthetase</fullName>
    </submittedName>
</protein>
<keyword evidence="3" id="KW-0597">Phosphoprotein</keyword>
<dbReference type="PROSITE" id="PS50075">
    <property type="entry name" value="CARRIER"/>
    <property type="match status" value="1"/>
</dbReference>
<organism evidence="6 7">
    <name type="scientific">Nostoc edaphicum CCNP1411</name>
    <dbReference type="NCBI Taxonomy" id="1472755"/>
    <lineage>
        <taxon>Bacteria</taxon>
        <taxon>Bacillati</taxon>
        <taxon>Cyanobacteriota</taxon>
        <taxon>Cyanophyceae</taxon>
        <taxon>Nostocales</taxon>
        <taxon>Nostocaceae</taxon>
        <taxon>Nostoc</taxon>
    </lineage>
</organism>
<dbReference type="PANTHER" id="PTHR45527">
    <property type="entry name" value="NONRIBOSOMAL PEPTIDE SYNTHETASE"/>
    <property type="match status" value="1"/>
</dbReference>
<dbReference type="InterPro" id="IPR025110">
    <property type="entry name" value="AMP-bd_C"/>
</dbReference>
<dbReference type="PROSITE" id="PS00455">
    <property type="entry name" value="AMP_BINDING"/>
    <property type="match status" value="1"/>
</dbReference>
<dbReference type="GO" id="GO:0044550">
    <property type="term" value="P:secondary metabolite biosynthetic process"/>
    <property type="evidence" value="ECO:0007669"/>
    <property type="project" value="UniProtKB-ARBA"/>
</dbReference>
<dbReference type="InterPro" id="IPR020806">
    <property type="entry name" value="PKS_PP-bd"/>
</dbReference>
<evidence type="ECO:0000256" key="1">
    <source>
        <dbReference type="ARBA" id="ARBA00001957"/>
    </source>
</evidence>
<evidence type="ECO:0000256" key="4">
    <source>
        <dbReference type="SAM" id="MobiDB-lite"/>
    </source>
</evidence>
<dbReference type="InterPro" id="IPR009081">
    <property type="entry name" value="PP-bd_ACP"/>
</dbReference>
<dbReference type="GO" id="GO:0043041">
    <property type="term" value="P:amino acid activation for nonribosomal peptide biosynthetic process"/>
    <property type="evidence" value="ECO:0007669"/>
    <property type="project" value="TreeGrafter"/>
</dbReference>
<dbReference type="Gene3D" id="1.10.1200.10">
    <property type="entry name" value="ACP-like"/>
    <property type="match status" value="1"/>
</dbReference>
<dbReference type="Gene3D" id="2.30.38.10">
    <property type="entry name" value="Luciferase, Domain 3"/>
    <property type="match status" value="1"/>
</dbReference>
<dbReference type="Pfam" id="PF00501">
    <property type="entry name" value="AMP-binding"/>
    <property type="match status" value="1"/>
</dbReference>